<dbReference type="PROSITE" id="PS50172">
    <property type="entry name" value="BRCT"/>
    <property type="match status" value="1"/>
</dbReference>
<evidence type="ECO:0000259" key="2">
    <source>
        <dbReference type="PROSITE" id="PS50172"/>
    </source>
</evidence>
<name>A0A1Q8RAW1_9PEZI</name>
<dbReference type="STRING" id="708187.A0A1Q8RAW1"/>
<dbReference type="Proteomes" id="UP000186583">
    <property type="component" value="Unassembled WGS sequence"/>
</dbReference>
<dbReference type="OrthoDB" id="342264at2759"/>
<organism evidence="3 4">
    <name type="scientific">Colletotrichum chlorophyti</name>
    <dbReference type="NCBI Taxonomy" id="708187"/>
    <lineage>
        <taxon>Eukaryota</taxon>
        <taxon>Fungi</taxon>
        <taxon>Dikarya</taxon>
        <taxon>Ascomycota</taxon>
        <taxon>Pezizomycotina</taxon>
        <taxon>Sordariomycetes</taxon>
        <taxon>Hypocreomycetidae</taxon>
        <taxon>Glomerellales</taxon>
        <taxon>Glomerellaceae</taxon>
        <taxon>Colletotrichum</taxon>
    </lineage>
</organism>
<dbReference type="Gene3D" id="3.40.50.10190">
    <property type="entry name" value="BRCT domain"/>
    <property type="match status" value="1"/>
</dbReference>
<dbReference type="InterPro" id="IPR001357">
    <property type="entry name" value="BRCT_dom"/>
</dbReference>
<protein>
    <recommendedName>
        <fullName evidence="2">BRCT domain-containing protein</fullName>
    </recommendedName>
</protein>
<feature type="compositionally biased region" description="Basic and acidic residues" evidence="1">
    <location>
        <begin position="336"/>
        <end position="345"/>
    </location>
</feature>
<comment type="caution">
    <text evidence="3">The sequence shown here is derived from an EMBL/GenBank/DDBJ whole genome shotgun (WGS) entry which is preliminary data.</text>
</comment>
<accession>A0A1Q8RAW1</accession>
<dbReference type="InterPro" id="IPR036420">
    <property type="entry name" value="BRCT_dom_sf"/>
</dbReference>
<dbReference type="SUPFAM" id="SSF52113">
    <property type="entry name" value="BRCT domain"/>
    <property type="match status" value="1"/>
</dbReference>
<proteinExistence type="predicted"/>
<feature type="domain" description="BRCT" evidence="2">
    <location>
        <begin position="1"/>
        <end position="99"/>
    </location>
</feature>
<evidence type="ECO:0000313" key="4">
    <source>
        <dbReference type="Proteomes" id="UP000186583"/>
    </source>
</evidence>
<feature type="region of interest" description="Disordered" evidence="1">
    <location>
        <begin position="336"/>
        <end position="403"/>
    </location>
</feature>
<keyword evidence="4" id="KW-1185">Reference proteome</keyword>
<feature type="compositionally biased region" description="Acidic residues" evidence="1">
    <location>
        <begin position="366"/>
        <end position="377"/>
    </location>
</feature>
<reference evidence="3 4" key="1">
    <citation type="submission" date="2016-11" db="EMBL/GenBank/DDBJ databases">
        <title>Draft Genome Assembly of Colletotrichum chlorophyti a pathogen of herbaceous plants.</title>
        <authorList>
            <person name="Gan P."/>
            <person name="Narusaka M."/>
            <person name="Tsushima A."/>
            <person name="Narusaka Y."/>
            <person name="Takano Y."/>
            <person name="Shirasu K."/>
        </authorList>
    </citation>
    <scope>NUCLEOTIDE SEQUENCE [LARGE SCALE GENOMIC DNA]</scope>
    <source>
        <strain evidence="3 4">NTL11</strain>
    </source>
</reference>
<dbReference type="EMBL" id="MPGH01000250">
    <property type="protein sequence ID" value="OLN81485.1"/>
    <property type="molecule type" value="Genomic_DNA"/>
</dbReference>
<dbReference type="AlphaFoldDB" id="A0A1Q8RAW1"/>
<feature type="compositionally biased region" description="Acidic residues" evidence="1">
    <location>
        <begin position="389"/>
        <end position="403"/>
    </location>
</feature>
<evidence type="ECO:0000256" key="1">
    <source>
        <dbReference type="SAM" id="MobiDB-lite"/>
    </source>
</evidence>
<gene>
    <name evidence="3" type="ORF">CCHL11_09030</name>
</gene>
<sequence>MVRAIFKDMVITAAGAFPEDCPRDQCNEWSKMRKGRFLLDMDDSVTHLLCTDEEFKAKRKNSRIKQAELSKKRIKIVNWDWFRFSLTHNKKLRESHYDFSAMRAKEQEKLRKWRELERRARNTMIGESWVNPDMYHVWTDKYHFRYEIELRRTSEDQYGSLDEKYELFLFESHAKPRLYWFGAKIFHRKDDGRWFARGIERTSPTPGPHKEQFTLFKKFFEQKTSIHWFDRVIKAGTQEKIFFNYSPPTRGKPVGGQLRGQLSYEACVSRNRRWLLLGAELFGDDLPADIQATEEHIDTNSIRQILDSIIDEVCAYVDSCLLLGVESNDFGELRCDVPDNTRDGSSESSVQDMKHRAKGIQGQDTSDNESVDFESEMAVESQPTADSSLNEDELSGDEAQDSY</sequence>
<evidence type="ECO:0000313" key="3">
    <source>
        <dbReference type="EMBL" id="OLN81485.1"/>
    </source>
</evidence>